<sequence length="496" mass="55668">MKRSMIKIHLISKALVAYSLCCLPFALSGQPGSAASKGASIRVYLPEAGAEDTIRYVGFRHTFTDVTDLNQDHTEAYPVRQGRGDFRFRIPSLDRPGYFSLLQNSRAGKLREFIQIISMYLLEPGDDVVLRAEKDTSYRPQEHLVRASGLGMIPEVEAFGTKYQKEYRLEFSGRGAAKYRIRYALDKLAERGGSNYDGLLQAGLTLIDQSRDSLSRMAYDLLRADFVGRLELLKVKTGEYRDSLSVSGKRYPDSLFPDTVIALSASFPQFIIQRDAMISGEKHNSAEMLKRLADTYPPGLLRDKLLTIFLLNNNEFLPEKTVEHAVSLVADPFYAGELRKLRSHLNPGTPAFDFLLPDASGRAVRLSDFRGKVVFVDFWFTGCGGCAAYYRNVVSKVEQQFEKNPDVVFISVSVDRTKEKWLNGLRSGSYTSLKVLNVYTGGQGNLHRVIKHYGITAYPRPFLIDKKGKIYSGKMEELYSGGPQILAATIIRALKK</sequence>
<proteinExistence type="predicted"/>
<dbReference type="InterPro" id="IPR036249">
    <property type="entry name" value="Thioredoxin-like_sf"/>
</dbReference>
<accession>A0A4Q0M454</accession>
<feature type="chain" id="PRO_5020719114" evidence="5">
    <location>
        <begin position="29"/>
        <end position="496"/>
    </location>
</feature>
<evidence type="ECO:0000259" key="6">
    <source>
        <dbReference type="PROSITE" id="PS51352"/>
    </source>
</evidence>
<dbReference type="GO" id="GO:0030313">
    <property type="term" value="C:cell envelope"/>
    <property type="evidence" value="ECO:0007669"/>
    <property type="project" value="UniProtKB-SubCell"/>
</dbReference>
<dbReference type="PANTHER" id="PTHR42852:SF6">
    <property type="entry name" value="THIOL:DISULFIDE INTERCHANGE PROTEIN DSBE"/>
    <property type="match status" value="1"/>
</dbReference>
<dbReference type="AlphaFoldDB" id="A0A4Q0M454"/>
<evidence type="ECO:0000313" key="7">
    <source>
        <dbReference type="EMBL" id="RXF67720.1"/>
    </source>
</evidence>
<comment type="subcellular location">
    <subcellularLocation>
        <location evidence="1">Cell envelope</location>
    </subcellularLocation>
</comment>
<dbReference type="GO" id="GO:0017004">
    <property type="term" value="P:cytochrome complex assembly"/>
    <property type="evidence" value="ECO:0007669"/>
    <property type="project" value="UniProtKB-KW"/>
</dbReference>
<evidence type="ECO:0000256" key="3">
    <source>
        <dbReference type="ARBA" id="ARBA00023157"/>
    </source>
</evidence>
<protein>
    <submittedName>
        <fullName evidence="7">TlpA family protein disulfide reductase</fullName>
    </submittedName>
</protein>
<dbReference type="InterPro" id="IPR050553">
    <property type="entry name" value="Thioredoxin_ResA/DsbE_sf"/>
</dbReference>
<dbReference type="InterPro" id="IPR013766">
    <property type="entry name" value="Thioredoxin_domain"/>
</dbReference>
<comment type="caution">
    <text evidence="7">The sequence shown here is derived from an EMBL/GenBank/DDBJ whole genome shotgun (WGS) entry which is preliminary data.</text>
</comment>
<gene>
    <name evidence="7" type="ORF">EKH83_17985</name>
</gene>
<evidence type="ECO:0000256" key="2">
    <source>
        <dbReference type="ARBA" id="ARBA00022748"/>
    </source>
</evidence>
<dbReference type="InterPro" id="IPR012336">
    <property type="entry name" value="Thioredoxin-like_fold"/>
</dbReference>
<name>A0A4Q0M454_9SPHI</name>
<keyword evidence="4" id="KW-0676">Redox-active center</keyword>
<dbReference type="Gene3D" id="3.40.30.10">
    <property type="entry name" value="Glutaredoxin"/>
    <property type="match status" value="1"/>
</dbReference>
<evidence type="ECO:0000256" key="4">
    <source>
        <dbReference type="ARBA" id="ARBA00023284"/>
    </source>
</evidence>
<dbReference type="SUPFAM" id="SSF52833">
    <property type="entry name" value="Thioredoxin-like"/>
    <property type="match status" value="1"/>
</dbReference>
<feature type="domain" description="Thioredoxin" evidence="6">
    <location>
        <begin position="345"/>
        <end position="496"/>
    </location>
</feature>
<dbReference type="PANTHER" id="PTHR42852">
    <property type="entry name" value="THIOL:DISULFIDE INTERCHANGE PROTEIN DSBE"/>
    <property type="match status" value="1"/>
</dbReference>
<keyword evidence="5" id="KW-0732">Signal</keyword>
<dbReference type="RefSeq" id="WP_128770853.1">
    <property type="nucleotide sequence ID" value="NZ_RXOC01000015.1"/>
</dbReference>
<evidence type="ECO:0000313" key="8">
    <source>
        <dbReference type="Proteomes" id="UP000290848"/>
    </source>
</evidence>
<dbReference type="EMBL" id="RXOC01000015">
    <property type="protein sequence ID" value="RXF67720.1"/>
    <property type="molecule type" value="Genomic_DNA"/>
</dbReference>
<reference evidence="7 8" key="1">
    <citation type="submission" date="2018-12" db="EMBL/GenBank/DDBJ databases">
        <title>The Draft Genome Sequence of the Soil Bacterium Pedobacter tournemirensis R1.</title>
        <authorList>
            <person name="He J."/>
        </authorList>
    </citation>
    <scope>NUCLEOTIDE SEQUENCE [LARGE SCALE GENOMIC DNA]</scope>
    <source>
        <strain evidence="7 8">R1</strain>
    </source>
</reference>
<dbReference type="CDD" id="cd02966">
    <property type="entry name" value="TlpA_like_family"/>
    <property type="match status" value="1"/>
</dbReference>
<evidence type="ECO:0000256" key="5">
    <source>
        <dbReference type="SAM" id="SignalP"/>
    </source>
</evidence>
<dbReference type="Proteomes" id="UP000290848">
    <property type="component" value="Unassembled WGS sequence"/>
</dbReference>
<feature type="signal peptide" evidence="5">
    <location>
        <begin position="1"/>
        <end position="28"/>
    </location>
</feature>
<evidence type="ECO:0000256" key="1">
    <source>
        <dbReference type="ARBA" id="ARBA00004196"/>
    </source>
</evidence>
<keyword evidence="3" id="KW-1015">Disulfide bond</keyword>
<organism evidence="7 8">
    <name type="scientific">Arcticibacter tournemirensis</name>
    <dbReference type="NCBI Taxonomy" id="699437"/>
    <lineage>
        <taxon>Bacteria</taxon>
        <taxon>Pseudomonadati</taxon>
        <taxon>Bacteroidota</taxon>
        <taxon>Sphingobacteriia</taxon>
        <taxon>Sphingobacteriales</taxon>
        <taxon>Sphingobacteriaceae</taxon>
        <taxon>Arcticibacter</taxon>
    </lineage>
</organism>
<keyword evidence="2" id="KW-0201">Cytochrome c-type biogenesis</keyword>
<dbReference type="Pfam" id="PF13905">
    <property type="entry name" value="Thioredoxin_8"/>
    <property type="match status" value="1"/>
</dbReference>
<dbReference type="PROSITE" id="PS51352">
    <property type="entry name" value="THIOREDOXIN_2"/>
    <property type="match status" value="1"/>
</dbReference>